<evidence type="ECO:0000256" key="12">
    <source>
        <dbReference type="ARBA" id="ARBA00023010"/>
    </source>
</evidence>
<dbReference type="GO" id="GO:0017038">
    <property type="term" value="P:protein import"/>
    <property type="evidence" value="ECO:0007669"/>
    <property type="project" value="InterPro"/>
</dbReference>
<dbReference type="PRINTS" id="PR00906">
    <property type="entry name" value="SECA"/>
</dbReference>
<comment type="subunit">
    <text evidence="14">Monomer and homodimer. Part of the essential Sec protein translocation apparatus which comprises SecA, SecYEG and auxiliary proteins SecDF. Other proteins may also be involved.</text>
</comment>
<evidence type="ECO:0000256" key="7">
    <source>
        <dbReference type="ARBA" id="ARBA00022741"/>
    </source>
</evidence>
<dbReference type="SUPFAM" id="SSF81886">
    <property type="entry name" value="Helical scaffold and wing domains of SecA"/>
    <property type="match status" value="1"/>
</dbReference>
<dbReference type="Pfam" id="PF07517">
    <property type="entry name" value="SecA_DEAD"/>
    <property type="match status" value="1"/>
</dbReference>
<keyword evidence="9 14" id="KW-0067">ATP-binding</keyword>
<evidence type="ECO:0000256" key="15">
    <source>
        <dbReference type="RuleBase" id="RU003874"/>
    </source>
</evidence>
<dbReference type="CDD" id="cd18803">
    <property type="entry name" value="SF2_C_secA"/>
    <property type="match status" value="1"/>
</dbReference>
<reference evidence="19" key="1">
    <citation type="submission" date="2020-08" db="EMBL/GenBank/DDBJ databases">
        <title>Genome public.</title>
        <authorList>
            <person name="Liu C."/>
            <person name="Sun Q."/>
        </authorList>
    </citation>
    <scope>NUCLEOTIDE SEQUENCE</scope>
    <source>
        <strain evidence="19">NSJ-63</strain>
    </source>
</reference>
<dbReference type="InterPro" id="IPR014001">
    <property type="entry name" value="Helicase_ATP-bd"/>
</dbReference>
<dbReference type="GO" id="GO:0046872">
    <property type="term" value="F:metal ion binding"/>
    <property type="evidence" value="ECO:0007669"/>
    <property type="project" value="UniProtKB-KW"/>
</dbReference>
<evidence type="ECO:0000256" key="9">
    <source>
        <dbReference type="ARBA" id="ARBA00022840"/>
    </source>
</evidence>
<evidence type="ECO:0000313" key="20">
    <source>
        <dbReference type="Proteomes" id="UP000617951"/>
    </source>
</evidence>
<feature type="compositionally biased region" description="Basic and acidic residues" evidence="16">
    <location>
        <begin position="848"/>
        <end position="860"/>
    </location>
</feature>
<dbReference type="NCBIfam" id="NF009538">
    <property type="entry name" value="PRK12904.1"/>
    <property type="match status" value="1"/>
</dbReference>
<comment type="subcellular location">
    <subcellularLocation>
        <location evidence="14">Cell membrane</location>
        <topology evidence="14">Peripheral membrane protein</topology>
        <orientation evidence="14">Cytoplasmic side</orientation>
    </subcellularLocation>
    <subcellularLocation>
        <location evidence="14">Cytoplasm</location>
    </subcellularLocation>
    <text evidence="14">Distribution is 50-50.</text>
</comment>
<dbReference type="InterPro" id="IPR004027">
    <property type="entry name" value="SEC_C_motif"/>
</dbReference>
<dbReference type="InterPro" id="IPR020937">
    <property type="entry name" value="SecA_CS"/>
</dbReference>
<dbReference type="SMART" id="SM00957">
    <property type="entry name" value="SecA_DEAD"/>
    <property type="match status" value="1"/>
</dbReference>
<feature type="binding site" evidence="14">
    <location>
        <begin position="98"/>
        <end position="102"/>
    </location>
    <ligand>
        <name>ATP</name>
        <dbReference type="ChEBI" id="CHEBI:30616"/>
    </ligand>
</feature>
<dbReference type="GO" id="GO:0005829">
    <property type="term" value="C:cytosol"/>
    <property type="evidence" value="ECO:0007669"/>
    <property type="project" value="TreeGrafter"/>
</dbReference>
<comment type="function">
    <text evidence="14">Part of the Sec protein translocase complex. Interacts with the SecYEG preprotein conducting channel. Has a central role in coupling the hydrolysis of ATP to the transfer of proteins into and across the cell membrane, serving as an ATP-driven molecular motor driving the stepwise translocation of polypeptide chains across the membrane.</text>
</comment>
<evidence type="ECO:0000256" key="1">
    <source>
        <dbReference type="ARBA" id="ARBA00001947"/>
    </source>
</evidence>
<organism evidence="19 20">
    <name type="scientific">Guopingia tenuis</name>
    <dbReference type="NCBI Taxonomy" id="2763656"/>
    <lineage>
        <taxon>Bacteria</taxon>
        <taxon>Bacillati</taxon>
        <taxon>Bacillota</taxon>
        <taxon>Clostridia</taxon>
        <taxon>Christensenellales</taxon>
        <taxon>Christensenellaceae</taxon>
        <taxon>Guopingia</taxon>
    </lineage>
</organism>
<evidence type="ECO:0000256" key="10">
    <source>
        <dbReference type="ARBA" id="ARBA00022927"/>
    </source>
</evidence>
<dbReference type="Pfam" id="PF02810">
    <property type="entry name" value="SEC-C"/>
    <property type="match status" value="1"/>
</dbReference>
<dbReference type="InterPro" id="IPR011130">
    <property type="entry name" value="SecA_preprotein_X-link_dom"/>
</dbReference>
<dbReference type="SMART" id="SM00958">
    <property type="entry name" value="SecA_PP_bind"/>
    <property type="match status" value="1"/>
</dbReference>
<keyword evidence="13 14" id="KW-0472">Membrane</keyword>
<keyword evidence="10 14" id="KW-0653">Protein transport</keyword>
<dbReference type="InterPro" id="IPR036266">
    <property type="entry name" value="SecA_Wing/Scaffold_sf"/>
</dbReference>
<evidence type="ECO:0000256" key="2">
    <source>
        <dbReference type="ARBA" id="ARBA00007650"/>
    </source>
</evidence>
<dbReference type="InterPro" id="IPR000185">
    <property type="entry name" value="SecA"/>
</dbReference>
<keyword evidence="4 14" id="KW-1003">Cell membrane</keyword>
<dbReference type="PANTHER" id="PTHR30612:SF0">
    <property type="entry name" value="CHLOROPLAST PROTEIN-TRANSPORTING ATPASE"/>
    <property type="match status" value="1"/>
</dbReference>
<dbReference type="PANTHER" id="PTHR30612">
    <property type="entry name" value="SECA INNER MEMBRANE COMPONENT OF SEC PROTEIN SECRETION SYSTEM"/>
    <property type="match status" value="1"/>
</dbReference>
<dbReference type="SUPFAM" id="SSF52540">
    <property type="entry name" value="P-loop containing nucleoside triphosphate hydrolases"/>
    <property type="match status" value="2"/>
</dbReference>
<evidence type="ECO:0000256" key="14">
    <source>
        <dbReference type="HAMAP-Rule" id="MF_01382"/>
    </source>
</evidence>
<keyword evidence="8" id="KW-0862">Zinc</keyword>
<feature type="domain" description="Helicase ATP-binding" evidence="17">
    <location>
        <begin position="82"/>
        <end position="241"/>
    </location>
</feature>
<evidence type="ECO:0000256" key="5">
    <source>
        <dbReference type="ARBA" id="ARBA00022490"/>
    </source>
</evidence>
<dbReference type="CDD" id="cd17928">
    <property type="entry name" value="DEXDc_SecA"/>
    <property type="match status" value="1"/>
</dbReference>
<comment type="catalytic activity">
    <reaction evidence="14">
        <text>ATP + H2O + cellular proteinSide 1 = ADP + phosphate + cellular proteinSide 2.</text>
        <dbReference type="EC" id="7.4.2.8"/>
    </reaction>
</comment>
<evidence type="ECO:0000259" key="17">
    <source>
        <dbReference type="PROSITE" id="PS51192"/>
    </source>
</evidence>
<dbReference type="GO" id="GO:0005524">
    <property type="term" value="F:ATP binding"/>
    <property type="evidence" value="ECO:0007669"/>
    <property type="project" value="UniProtKB-UniRule"/>
</dbReference>
<feature type="region of interest" description="Disordered" evidence="16">
    <location>
        <begin position="841"/>
        <end position="884"/>
    </location>
</feature>
<dbReference type="GO" id="GO:0043952">
    <property type="term" value="P:protein transport by the Sec complex"/>
    <property type="evidence" value="ECO:0007669"/>
    <property type="project" value="UniProtKB-ARBA"/>
</dbReference>
<feature type="binding site" evidence="14">
    <location>
        <position position="80"/>
    </location>
    <ligand>
        <name>ATP</name>
        <dbReference type="ChEBI" id="CHEBI:30616"/>
    </ligand>
</feature>
<dbReference type="PROSITE" id="PS01312">
    <property type="entry name" value="SECA"/>
    <property type="match status" value="1"/>
</dbReference>
<evidence type="ECO:0000256" key="4">
    <source>
        <dbReference type="ARBA" id="ARBA00022475"/>
    </source>
</evidence>
<dbReference type="NCBIfam" id="TIGR00963">
    <property type="entry name" value="secA"/>
    <property type="match status" value="1"/>
</dbReference>
<evidence type="ECO:0000256" key="3">
    <source>
        <dbReference type="ARBA" id="ARBA00022448"/>
    </source>
</evidence>
<dbReference type="Pfam" id="PF21090">
    <property type="entry name" value="P-loop_SecA"/>
    <property type="match status" value="1"/>
</dbReference>
<feature type="binding site" evidence="14">
    <location>
        <position position="487"/>
    </location>
    <ligand>
        <name>ATP</name>
        <dbReference type="ChEBI" id="CHEBI:30616"/>
    </ligand>
</feature>
<dbReference type="InterPro" id="IPR011116">
    <property type="entry name" value="SecA_Wing/Scaffold"/>
</dbReference>
<name>A0A926DI45_9FIRM</name>
<dbReference type="EMBL" id="JACRSS010000003">
    <property type="protein sequence ID" value="MBC8538621.1"/>
    <property type="molecule type" value="Genomic_DNA"/>
</dbReference>
<accession>A0A926DI45</accession>
<dbReference type="SUPFAM" id="SSF81767">
    <property type="entry name" value="Pre-protein crosslinking domain of SecA"/>
    <property type="match status" value="1"/>
</dbReference>
<keyword evidence="11 14" id="KW-1278">Translocase</keyword>
<dbReference type="GO" id="GO:0006605">
    <property type="term" value="P:protein targeting"/>
    <property type="evidence" value="ECO:0007669"/>
    <property type="project" value="UniProtKB-UniRule"/>
</dbReference>
<protein>
    <recommendedName>
        <fullName evidence="14 15">Protein translocase subunit SecA</fullName>
        <ecNumber evidence="14">7.4.2.8</ecNumber>
    </recommendedName>
</protein>
<evidence type="ECO:0000256" key="8">
    <source>
        <dbReference type="ARBA" id="ARBA00022833"/>
    </source>
</evidence>
<keyword evidence="7 14" id="KW-0547">Nucleotide-binding</keyword>
<dbReference type="GO" id="GO:0065002">
    <property type="term" value="P:intracellular protein transmembrane transport"/>
    <property type="evidence" value="ECO:0007669"/>
    <property type="project" value="UniProtKB-UniRule"/>
</dbReference>
<dbReference type="InterPro" id="IPR027417">
    <property type="entry name" value="P-loop_NTPase"/>
</dbReference>
<comment type="cofactor">
    <cofactor evidence="1">
        <name>Zn(2+)</name>
        <dbReference type="ChEBI" id="CHEBI:29105"/>
    </cofactor>
</comment>
<dbReference type="GO" id="GO:0005886">
    <property type="term" value="C:plasma membrane"/>
    <property type="evidence" value="ECO:0007669"/>
    <property type="project" value="UniProtKB-SubCell"/>
</dbReference>
<evidence type="ECO:0000256" key="16">
    <source>
        <dbReference type="SAM" id="MobiDB-lite"/>
    </source>
</evidence>
<dbReference type="RefSeq" id="WP_249280351.1">
    <property type="nucleotide sequence ID" value="NZ_JACRSS010000003.1"/>
</dbReference>
<dbReference type="GO" id="GO:0031522">
    <property type="term" value="C:cell envelope Sec protein transport complex"/>
    <property type="evidence" value="ECO:0007669"/>
    <property type="project" value="TreeGrafter"/>
</dbReference>
<dbReference type="HAMAP" id="MF_01382">
    <property type="entry name" value="SecA"/>
    <property type="match status" value="1"/>
</dbReference>
<keyword evidence="12 14" id="KW-0811">Translocation</keyword>
<dbReference type="GO" id="GO:0008564">
    <property type="term" value="F:protein-exporting ATPase activity"/>
    <property type="evidence" value="ECO:0007669"/>
    <property type="project" value="UniProtKB-EC"/>
</dbReference>
<dbReference type="InterPro" id="IPR014018">
    <property type="entry name" value="SecA_motor_DEAD"/>
</dbReference>
<dbReference type="Gene3D" id="1.10.3060.10">
    <property type="entry name" value="Helical scaffold and wing domains of SecA"/>
    <property type="match status" value="1"/>
</dbReference>
<gene>
    <name evidence="14 19" type="primary">secA</name>
    <name evidence="19" type="ORF">H8693_06700</name>
</gene>
<keyword evidence="5 14" id="KW-0963">Cytoplasm</keyword>
<comment type="similarity">
    <text evidence="2 14 15">Belongs to the SecA family.</text>
</comment>
<dbReference type="FunFam" id="1.10.3060.10:FF:000003">
    <property type="entry name" value="Protein translocase subunit SecA"/>
    <property type="match status" value="1"/>
</dbReference>
<dbReference type="AlphaFoldDB" id="A0A926DI45"/>
<proteinExistence type="inferred from homology"/>
<evidence type="ECO:0000256" key="6">
    <source>
        <dbReference type="ARBA" id="ARBA00022723"/>
    </source>
</evidence>
<evidence type="ECO:0000259" key="18">
    <source>
        <dbReference type="PROSITE" id="PS51196"/>
    </source>
</evidence>
<keyword evidence="20" id="KW-1185">Reference proteome</keyword>
<dbReference type="InterPro" id="IPR044722">
    <property type="entry name" value="SecA_SF2_C"/>
</dbReference>
<keyword evidence="6" id="KW-0479">Metal-binding</keyword>
<dbReference type="Proteomes" id="UP000617951">
    <property type="component" value="Unassembled WGS sequence"/>
</dbReference>
<evidence type="ECO:0000313" key="19">
    <source>
        <dbReference type="EMBL" id="MBC8538621.1"/>
    </source>
</evidence>
<evidence type="ECO:0000256" key="13">
    <source>
        <dbReference type="ARBA" id="ARBA00023136"/>
    </source>
</evidence>
<dbReference type="FunFam" id="3.40.50.300:FF:000113">
    <property type="entry name" value="Preprotein translocase subunit SecA"/>
    <property type="match status" value="1"/>
</dbReference>
<comment type="caution">
    <text evidence="19">The sequence shown here is derived from an EMBL/GenBank/DDBJ whole genome shotgun (WGS) entry which is preliminary data.</text>
</comment>
<dbReference type="Gene3D" id="3.40.50.300">
    <property type="entry name" value="P-loop containing nucleotide triphosphate hydrolases"/>
    <property type="match status" value="2"/>
</dbReference>
<evidence type="ECO:0000256" key="11">
    <source>
        <dbReference type="ARBA" id="ARBA00022967"/>
    </source>
</evidence>
<dbReference type="InterPro" id="IPR011115">
    <property type="entry name" value="SecA_DEAD"/>
</dbReference>
<dbReference type="InterPro" id="IPR036670">
    <property type="entry name" value="SecA_X-link_sf"/>
</dbReference>
<dbReference type="Pfam" id="PF01043">
    <property type="entry name" value="SecA_PP_bind"/>
    <property type="match status" value="1"/>
</dbReference>
<keyword evidence="3 14" id="KW-0813">Transport</keyword>
<dbReference type="PROSITE" id="PS51192">
    <property type="entry name" value="HELICASE_ATP_BIND_1"/>
    <property type="match status" value="1"/>
</dbReference>
<dbReference type="EC" id="7.4.2.8" evidence="14"/>
<dbReference type="Pfam" id="PF07516">
    <property type="entry name" value="SecA_SW"/>
    <property type="match status" value="1"/>
</dbReference>
<dbReference type="Gene3D" id="3.90.1440.10">
    <property type="entry name" value="SecA, preprotein cross-linking domain"/>
    <property type="match status" value="1"/>
</dbReference>
<sequence>MGLFKFEDKFLKRAKKQADAAEKLRPGFQAMSDSELAGKTQEYRERFQKGESLEELLPEVFAQVREASRRVLGLEHYYVQLVGGAILHYGDIAEMKTGEGKTLVATLAACLNAIPGKGVHIVTVNDYLAKRDSEWMGKLYKFLGYSVGLVIRDMTPEEKKAAYAADILYATNNELGFDYLRDNMVVYKENMVQRELNYAIVDEVDSILIDEARTPLIISGAGDKGTELYEIADRFVRRLKKEEDFVLDEKQKTINLTEEGVKKAEEFFHVENFSDVENTEYNHHVNQALRANYLMKRDTDYVVQDGQVIIVDEFTGRLMIGRRYSDGLHQAIEAKEGVKVERESKTLATITFQNFFRMYHKLAGMTGTAKTEENEFRTIYDLAVVQVPTNKPMIREDLNDKIHPTVRDKFNAVIDEICEVHAKGQPVLVGTVSVENSEILSRMLKKRGIKHEVLNAKHHEKEAQIIAQAGKLGAVTIATNMAGRGTDILLGGNPDYLAKNEMSKLGYAEALIFEADGHAETGDAEILEARRVYQELYEKYKAVTDAEHEKVVATGGLYIIGTERHESRRIDNQLRGRSGRQGDPGVSRFYIALEDDLMRLFGGERIRGFIEKLAGGEDLPLEYGMLTKQIERAQKRIEERNFEMRSHVLKYDDVMNKQREVIYGQRRRVLLGDDLKESIRGMIETAVTTILDQHCPANMYPEEWELEGFKAAICDLIPEGRIPLFEGVELGKLDAKKARQMILDQAMAAYDEKEKEIEADGVSMREAERVVLLRMVDSKWMDHIDAMDQLRQGIGLRAYGQTDPVVAFRQESYDMFDAMIQSIEHDTVQMLFRIKVTSPMERQQTMKPLEEGRGGEDGASKTKTVVRKEKKVGRNDPCPCGSGKKYKNCCGRQA</sequence>
<dbReference type="FunFam" id="3.90.1440.10:FF:000001">
    <property type="entry name" value="Preprotein translocase subunit SecA"/>
    <property type="match status" value="1"/>
</dbReference>
<feature type="domain" description="SecA family profile" evidence="18">
    <location>
        <begin position="1"/>
        <end position="622"/>
    </location>
</feature>
<dbReference type="PROSITE" id="PS51196">
    <property type="entry name" value="SECA_MOTOR_DEAD"/>
    <property type="match status" value="1"/>
</dbReference>